<dbReference type="AlphaFoldDB" id="A0A0P7HRD7"/>
<evidence type="ECO:0000313" key="2">
    <source>
        <dbReference type="EMBL" id="KPN29233.1"/>
    </source>
</evidence>
<accession>A0A0P7HRD7</accession>
<name>A0A0P7HRD7_9EURY</name>
<comment type="caution">
    <text evidence="2">The sequence shown here is derived from an EMBL/GenBank/DDBJ whole genome shotgun (WGS) entry which is preliminary data.</text>
</comment>
<sequence length="45" mass="4553">MSGDHEAADGTAHATAPDDDPPPLRLDGVTKQYEGAAAPSPHSPT</sequence>
<proteinExistence type="predicted"/>
<feature type="region of interest" description="Disordered" evidence="1">
    <location>
        <begin position="1"/>
        <end position="45"/>
    </location>
</feature>
<evidence type="ECO:0000256" key="1">
    <source>
        <dbReference type="SAM" id="MobiDB-lite"/>
    </source>
</evidence>
<protein>
    <submittedName>
        <fullName evidence="2">Uncharacterized protein</fullName>
    </submittedName>
</protein>
<dbReference type="EMBL" id="LGUC01000002">
    <property type="protein sequence ID" value="KPN29233.1"/>
    <property type="molecule type" value="Genomic_DNA"/>
</dbReference>
<keyword evidence="3" id="KW-1185">Reference proteome</keyword>
<organism evidence="2 3">
    <name type="scientific">Halolamina pelagica</name>
    <dbReference type="NCBI Taxonomy" id="699431"/>
    <lineage>
        <taxon>Archaea</taxon>
        <taxon>Methanobacteriati</taxon>
        <taxon>Methanobacteriota</taxon>
        <taxon>Stenosarchaea group</taxon>
        <taxon>Halobacteria</taxon>
        <taxon>Halobacteriales</taxon>
        <taxon>Haloferacaceae</taxon>
    </lineage>
</organism>
<gene>
    <name evidence="2" type="ORF">SY89_03467</name>
</gene>
<evidence type="ECO:0000313" key="3">
    <source>
        <dbReference type="Proteomes" id="UP000050535"/>
    </source>
</evidence>
<dbReference type="Proteomes" id="UP000050535">
    <property type="component" value="Unassembled WGS sequence"/>
</dbReference>
<reference evidence="3" key="1">
    <citation type="submission" date="2013-11" db="EMBL/GenBank/DDBJ databases">
        <authorList>
            <person name="Hoang H.T."/>
            <person name="Killian M.L."/>
            <person name="Madson D.M."/>
            <person name="Arruda P.H.E."/>
            <person name="Sun D."/>
            <person name="Schwartz K.J."/>
            <person name="Yoon K."/>
        </authorList>
    </citation>
    <scope>NUCLEOTIDE SEQUENCE [LARGE SCALE GENOMIC DNA]</scope>
    <source>
        <strain evidence="3">CDK2</strain>
    </source>
</reference>